<organism evidence="2 3">
    <name type="scientific">Chlorella sorokiniana</name>
    <name type="common">Freshwater green alga</name>
    <dbReference type="NCBI Taxonomy" id="3076"/>
    <lineage>
        <taxon>Eukaryota</taxon>
        <taxon>Viridiplantae</taxon>
        <taxon>Chlorophyta</taxon>
        <taxon>core chlorophytes</taxon>
        <taxon>Trebouxiophyceae</taxon>
        <taxon>Chlorellales</taxon>
        <taxon>Chlorellaceae</taxon>
        <taxon>Chlorella clade</taxon>
        <taxon>Chlorella</taxon>
    </lineage>
</organism>
<dbReference type="EMBL" id="LHPG02000005">
    <property type="protein sequence ID" value="PRW58386.1"/>
    <property type="molecule type" value="Genomic_DNA"/>
</dbReference>
<dbReference type="Proteomes" id="UP000239899">
    <property type="component" value="Unassembled WGS sequence"/>
</dbReference>
<protein>
    <submittedName>
        <fullName evidence="2">Glyoxalase</fullName>
    </submittedName>
</protein>
<dbReference type="InterPro" id="IPR029068">
    <property type="entry name" value="Glyas_Bleomycin-R_OHBP_Dase"/>
</dbReference>
<dbReference type="Gene3D" id="3.10.180.10">
    <property type="entry name" value="2,3-Dihydroxybiphenyl 1,2-Dioxygenase, domain 1"/>
    <property type="match status" value="1"/>
</dbReference>
<gene>
    <name evidence="2" type="ORF">C2E21_2960</name>
</gene>
<evidence type="ECO:0000259" key="1">
    <source>
        <dbReference type="Pfam" id="PF13468"/>
    </source>
</evidence>
<dbReference type="InterPro" id="IPR025870">
    <property type="entry name" value="Glyoxalase-like_dom"/>
</dbReference>
<feature type="domain" description="Glyoxalase-like" evidence="1">
    <location>
        <begin position="5"/>
        <end position="201"/>
    </location>
</feature>
<sequence length="237" mass="25283">MELELDHLVVAAATLQEGVDHVCALVGCSPDQFAPEGKHAAFGTHNRCLGMEDGIYLEVIAVDPEAPAPSRPRWFGLDDPSLQARLREQGPQLLHFVACLKPSSNASLQQLAAERPDLVPAAVDLQRGDYSWSIYVPADGSLPGSGPEHNGSAAGGLVPSLIQWHSAATPAQRLPSSGLKLLHLRGRHRQADAINQTLAALGADKLIRVETAPSAAVPSMHASIWNTTHLRGTRTLF</sequence>
<proteinExistence type="predicted"/>
<reference evidence="2 3" key="1">
    <citation type="journal article" date="2018" name="Plant J.">
        <title>Genome sequences of Chlorella sorokiniana UTEX 1602 and Micractinium conductrix SAG 241.80: implications to maltose excretion by a green alga.</title>
        <authorList>
            <person name="Arriola M.B."/>
            <person name="Velmurugan N."/>
            <person name="Zhang Y."/>
            <person name="Plunkett M.H."/>
            <person name="Hondzo H."/>
            <person name="Barney B.M."/>
        </authorList>
    </citation>
    <scope>NUCLEOTIDE SEQUENCE [LARGE SCALE GENOMIC DNA]</scope>
    <source>
        <strain evidence="3">UTEX 1602</strain>
    </source>
</reference>
<keyword evidence="3" id="KW-1185">Reference proteome</keyword>
<dbReference type="AlphaFoldDB" id="A0A2P6TWE4"/>
<dbReference type="Pfam" id="PF13468">
    <property type="entry name" value="Glyoxalase_3"/>
    <property type="match status" value="1"/>
</dbReference>
<name>A0A2P6TWE4_CHLSO</name>
<evidence type="ECO:0000313" key="2">
    <source>
        <dbReference type="EMBL" id="PRW58386.1"/>
    </source>
</evidence>
<evidence type="ECO:0000313" key="3">
    <source>
        <dbReference type="Proteomes" id="UP000239899"/>
    </source>
</evidence>
<dbReference type="OrthoDB" id="506029at2759"/>
<comment type="caution">
    <text evidence="2">The sequence shown here is derived from an EMBL/GenBank/DDBJ whole genome shotgun (WGS) entry which is preliminary data.</text>
</comment>
<accession>A0A2P6TWE4</accession>